<organism evidence="1 2">
    <name type="scientific">candidate division WOR-1 bacterium RIFCSPLOWO2_02_FULL_46_20</name>
    <dbReference type="NCBI Taxonomy" id="1802567"/>
    <lineage>
        <taxon>Bacteria</taxon>
        <taxon>Bacillati</taxon>
        <taxon>Saganbacteria</taxon>
    </lineage>
</organism>
<accession>A0A1F4R4D6</accession>
<gene>
    <name evidence="1" type="ORF">A3H38_04625</name>
</gene>
<dbReference type="Gene3D" id="2.60.120.430">
    <property type="entry name" value="Galactose-binding lectin"/>
    <property type="match status" value="1"/>
</dbReference>
<proteinExistence type="predicted"/>
<comment type="caution">
    <text evidence="1">The sequence shown here is derived from an EMBL/GenBank/DDBJ whole genome shotgun (WGS) entry which is preliminary data.</text>
</comment>
<evidence type="ECO:0000313" key="2">
    <source>
        <dbReference type="Proteomes" id="UP000176938"/>
    </source>
</evidence>
<dbReference type="AlphaFoldDB" id="A0A1F4R4D6"/>
<name>A0A1F4R4D6_UNCSA</name>
<evidence type="ECO:0008006" key="3">
    <source>
        <dbReference type="Google" id="ProtNLM"/>
    </source>
</evidence>
<protein>
    <recommendedName>
        <fullName evidence="3">NADH:ubiquinone oxidoreductase intermediate-associated protein 30 domain-containing protein</fullName>
    </recommendedName>
</protein>
<dbReference type="Proteomes" id="UP000176938">
    <property type="component" value="Unassembled WGS sequence"/>
</dbReference>
<evidence type="ECO:0000313" key="1">
    <source>
        <dbReference type="EMBL" id="OGC03004.1"/>
    </source>
</evidence>
<reference evidence="1 2" key="1">
    <citation type="journal article" date="2016" name="Nat. Commun.">
        <title>Thousands of microbial genomes shed light on interconnected biogeochemical processes in an aquifer system.</title>
        <authorList>
            <person name="Anantharaman K."/>
            <person name="Brown C.T."/>
            <person name="Hug L.A."/>
            <person name="Sharon I."/>
            <person name="Castelle C.J."/>
            <person name="Probst A.J."/>
            <person name="Thomas B.C."/>
            <person name="Singh A."/>
            <person name="Wilkins M.J."/>
            <person name="Karaoz U."/>
            <person name="Brodie E.L."/>
            <person name="Williams K.H."/>
            <person name="Hubbard S.S."/>
            <person name="Banfield J.F."/>
        </authorList>
    </citation>
    <scope>NUCLEOTIDE SEQUENCE [LARGE SCALE GENOMIC DNA]</scope>
</reference>
<dbReference type="EMBL" id="METP01000065">
    <property type="protein sequence ID" value="OGC03004.1"/>
    <property type="molecule type" value="Genomic_DNA"/>
</dbReference>
<sequence length="216" mass="24462">MKKVVLSLGIVFMLGTLAVSQFSFYPIDNFENGKFAEGAKWWRFGDLKVEAVKNVYAEQPPDLIAESCGEYALQLKGQTNDWYVGGIGTELGLDASSYSRFQIDVYGDNIWQGKLKVEFFEDDNGNYNIEQDPQNQYEPVFDDKWVVEIQIQGEGYTRVSIPFSAFRDVNPKVGDDIWNPDQKNGSGGLQKLQLVAISENQKGMMNLRVDNLLLTY</sequence>